<reference evidence="1" key="1">
    <citation type="submission" date="2020-07" db="EMBL/GenBank/DDBJ databases">
        <title>Multicomponent nature underlies the extraordinary mechanical properties of spider dragline silk.</title>
        <authorList>
            <person name="Kono N."/>
            <person name="Nakamura H."/>
            <person name="Mori M."/>
            <person name="Yoshida Y."/>
            <person name="Ohtoshi R."/>
            <person name="Malay A.D."/>
            <person name="Moran D.A.P."/>
            <person name="Tomita M."/>
            <person name="Numata K."/>
            <person name="Arakawa K."/>
        </authorList>
    </citation>
    <scope>NUCLEOTIDE SEQUENCE</scope>
</reference>
<gene>
    <name evidence="1" type="ORF">TNCT_197811</name>
</gene>
<keyword evidence="2" id="KW-1185">Reference proteome</keyword>
<name>A0A8X6I0C9_TRICU</name>
<sequence length="73" mass="8329">MNCYQLLESPVYTFTIRATNLRLKIVTSCDMLRITTVISPLYSGVNHLLPNDKMLRVTTDDLSLTKQSILLQI</sequence>
<proteinExistence type="predicted"/>
<evidence type="ECO:0000313" key="1">
    <source>
        <dbReference type="EMBL" id="GFR33093.1"/>
    </source>
</evidence>
<organism evidence="1 2">
    <name type="scientific">Trichonephila clavata</name>
    <name type="common">Joro spider</name>
    <name type="synonym">Nephila clavata</name>
    <dbReference type="NCBI Taxonomy" id="2740835"/>
    <lineage>
        <taxon>Eukaryota</taxon>
        <taxon>Metazoa</taxon>
        <taxon>Ecdysozoa</taxon>
        <taxon>Arthropoda</taxon>
        <taxon>Chelicerata</taxon>
        <taxon>Arachnida</taxon>
        <taxon>Araneae</taxon>
        <taxon>Araneomorphae</taxon>
        <taxon>Entelegynae</taxon>
        <taxon>Araneoidea</taxon>
        <taxon>Nephilidae</taxon>
        <taxon>Trichonephila</taxon>
    </lineage>
</organism>
<dbReference type="AlphaFoldDB" id="A0A8X6I0C9"/>
<protein>
    <submittedName>
        <fullName evidence="1">Uncharacterized protein</fullName>
    </submittedName>
</protein>
<accession>A0A8X6I0C9</accession>
<evidence type="ECO:0000313" key="2">
    <source>
        <dbReference type="Proteomes" id="UP000887116"/>
    </source>
</evidence>
<dbReference type="Proteomes" id="UP000887116">
    <property type="component" value="Unassembled WGS sequence"/>
</dbReference>
<dbReference type="EMBL" id="BMAO01039701">
    <property type="protein sequence ID" value="GFR33093.1"/>
    <property type="molecule type" value="Genomic_DNA"/>
</dbReference>
<comment type="caution">
    <text evidence="1">The sequence shown here is derived from an EMBL/GenBank/DDBJ whole genome shotgun (WGS) entry which is preliminary data.</text>
</comment>